<feature type="domain" description="AMP-dependent synthetase/ligase" evidence="3">
    <location>
        <begin position="49"/>
        <end position="472"/>
    </location>
</feature>
<keyword evidence="2" id="KW-0587">Phenylpropanoid metabolism</keyword>
<evidence type="ECO:0000256" key="1">
    <source>
        <dbReference type="ARBA" id="ARBA00004930"/>
    </source>
</evidence>
<evidence type="ECO:0000259" key="3">
    <source>
        <dbReference type="Pfam" id="PF00501"/>
    </source>
</evidence>
<dbReference type="EMBL" id="NKXS01002407">
    <property type="protein sequence ID" value="PIN13790.1"/>
    <property type="molecule type" value="Genomic_DNA"/>
</dbReference>
<evidence type="ECO:0000313" key="5">
    <source>
        <dbReference type="Proteomes" id="UP000231279"/>
    </source>
</evidence>
<dbReference type="InterPro" id="IPR020845">
    <property type="entry name" value="AMP-binding_CS"/>
</dbReference>
<dbReference type="OrthoDB" id="1700726at2759"/>
<evidence type="ECO:0000313" key="4">
    <source>
        <dbReference type="EMBL" id="PIN13790.1"/>
    </source>
</evidence>
<organism evidence="4 5">
    <name type="scientific">Handroanthus impetiginosus</name>
    <dbReference type="NCBI Taxonomy" id="429701"/>
    <lineage>
        <taxon>Eukaryota</taxon>
        <taxon>Viridiplantae</taxon>
        <taxon>Streptophyta</taxon>
        <taxon>Embryophyta</taxon>
        <taxon>Tracheophyta</taxon>
        <taxon>Spermatophyta</taxon>
        <taxon>Magnoliopsida</taxon>
        <taxon>eudicotyledons</taxon>
        <taxon>Gunneridae</taxon>
        <taxon>Pentapetalae</taxon>
        <taxon>asterids</taxon>
        <taxon>lamiids</taxon>
        <taxon>Lamiales</taxon>
        <taxon>Bignoniaceae</taxon>
        <taxon>Crescentiina</taxon>
        <taxon>Tabebuia alliance</taxon>
        <taxon>Handroanthus</taxon>
    </lineage>
</organism>
<dbReference type="GO" id="GO:0004467">
    <property type="term" value="F:long-chain fatty acid-CoA ligase activity"/>
    <property type="evidence" value="ECO:0007669"/>
    <property type="project" value="UniProtKB-EC"/>
</dbReference>
<dbReference type="PROSITE" id="PS00455">
    <property type="entry name" value="AMP_BINDING"/>
    <property type="match status" value="1"/>
</dbReference>
<dbReference type="GO" id="GO:0005783">
    <property type="term" value="C:endoplasmic reticulum"/>
    <property type="evidence" value="ECO:0007669"/>
    <property type="project" value="TreeGrafter"/>
</dbReference>
<gene>
    <name evidence="4" type="ORF">CDL12_13591</name>
</gene>
<dbReference type="InterPro" id="IPR042099">
    <property type="entry name" value="ANL_N_sf"/>
</dbReference>
<dbReference type="PANTHER" id="PTHR43272">
    <property type="entry name" value="LONG-CHAIN-FATTY-ACID--COA LIGASE"/>
    <property type="match status" value="1"/>
</dbReference>
<comment type="pathway">
    <text evidence="1">Phytoalexin biosynthesis; 3,4',5-trihydroxystilbene biosynthesis; 3,4',5-trihydroxystilbene from trans-4-coumarate: step 1/2.</text>
</comment>
<dbReference type="Proteomes" id="UP000231279">
    <property type="component" value="Unassembled WGS sequence"/>
</dbReference>
<protein>
    <submittedName>
        <fullName evidence="4">Long-chain acyl-CoA synthetases (AMP-forming)</fullName>
        <ecNumber evidence="4">6.2.1.3</ecNumber>
    </submittedName>
</protein>
<dbReference type="PANTHER" id="PTHR43272:SF3">
    <property type="entry name" value="LONG CHAIN ACYL-COA SYNTHETASE 4"/>
    <property type="match status" value="1"/>
</dbReference>
<reference evidence="5" key="1">
    <citation type="journal article" date="2018" name="Gigascience">
        <title>Genome assembly of the Pink Ipe (Handroanthus impetiginosus, Bignoniaceae), a highly valued, ecologically keystone Neotropical timber forest tree.</title>
        <authorList>
            <person name="Silva-Junior O.B."/>
            <person name="Grattapaglia D."/>
            <person name="Novaes E."/>
            <person name="Collevatti R.G."/>
        </authorList>
    </citation>
    <scope>NUCLEOTIDE SEQUENCE [LARGE SCALE GENOMIC DNA]</scope>
    <source>
        <strain evidence="5">cv. UFG-1</strain>
    </source>
</reference>
<dbReference type="Pfam" id="PF00501">
    <property type="entry name" value="AMP-binding"/>
    <property type="match status" value="1"/>
</dbReference>
<dbReference type="EC" id="6.2.1.3" evidence="4"/>
<dbReference type="GO" id="GO:0009698">
    <property type="term" value="P:phenylpropanoid metabolic process"/>
    <property type="evidence" value="ECO:0007669"/>
    <property type="project" value="UniProtKB-KW"/>
</dbReference>
<accession>A0A2G9H918</accession>
<dbReference type="UniPathway" id="UPA00372">
    <property type="reaction ID" value="UER00547"/>
</dbReference>
<dbReference type="Gene3D" id="3.40.50.12780">
    <property type="entry name" value="N-terminal domain of ligase-like"/>
    <property type="match status" value="1"/>
</dbReference>
<keyword evidence="5" id="KW-1185">Reference proteome</keyword>
<sequence length="617" mass="68062">MAMHGNPSQIEPMELPVDGNPRMGPIHRSPYAEAEASDPRMVSPFDVFSAAAEKFPNKRMLGRRETVNGEPGEYKWKTFEELFNTVLKVGNAIRGCGIKEEGRCGIYGANSPEWFISMQACNAHRICAVPLYHTLGAEAVQSIIRDSKVALALVEEKNIPELLRTLPATKSYLRTIASFGKVTSQQKEEAVKFRVVLYSWDKFLSLGKDKHFDLPVRKETDISSIVYTSGTTGDAKGVMISNKGIVISIAGLKRTLESVNQPLTEQDVYLSSYPLAHISGRVFAEVLVSSGASVGFPHGGVASLVEDIAELKPTILHAGPWELYIIYSGLQQKIALEGIIIRVIFGLAYPFKLANLYPYDFILCDLHLVKQGLGGNVRLIICEGAPLASNVAKFLRVVLHSDVLQTYGLTETCGSIFVSTPDKLKMPGTVGSLVPNVDVCLKSVPEMGYDALSSTPHGEVCIRGDTLFLAYLNREDLTRKAFDDGWFQTGDIGECQADGSLKIIGQKKNIFKLPEQGYVAPEYLECIYGADPYIDLIWVYGNSFESFLVAVINPNKQAVEKWAEQAGISRDFDALCENPKVKEYFLGELAKIAKEKKLEGFEFIKAVHLDPVPFDIE</sequence>
<dbReference type="GO" id="GO:0016020">
    <property type="term" value="C:membrane"/>
    <property type="evidence" value="ECO:0007669"/>
    <property type="project" value="TreeGrafter"/>
</dbReference>
<dbReference type="InterPro" id="IPR000873">
    <property type="entry name" value="AMP-dep_synth/lig_dom"/>
</dbReference>
<comment type="caution">
    <text evidence="4">The sequence shown here is derived from an EMBL/GenBank/DDBJ whole genome shotgun (WGS) entry which is preliminary data.</text>
</comment>
<dbReference type="AlphaFoldDB" id="A0A2G9H918"/>
<keyword evidence="4" id="KW-0436">Ligase</keyword>
<proteinExistence type="predicted"/>
<name>A0A2G9H918_9LAMI</name>
<dbReference type="SUPFAM" id="SSF56801">
    <property type="entry name" value="Acetyl-CoA synthetase-like"/>
    <property type="match status" value="1"/>
</dbReference>
<dbReference type="STRING" id="429701.A0A2G9H918"/>
<evidence type="ECO:0000256" key="2">
    <source>
        <dbReference type="ARBA" id="ARBA00023051"/>
    </source>
</evidence>